<organism evidence="7 8">
    <name type="scientific">Candidimonas nitroreducens</name>
    <dbReference type="NCBI Taxonomy" id="683354"/>
    <lineage>
        <taxon>Bacteria</taxon>
        <taxon>Pseudomonadati</taxon>
        <taxon>Pseudomonadota</taxon>
        <taxon>Betaproteobacteria</taxon>
        <taxon>Burkholderiales</taxon>
        <taxon>Alcaligenaceae</taxon>
        <taxon>Candidimonas</taxon>
    </lineage>
</organism>
<dbReference type="Gene3D" id="2.102.10.10">
    <property type="entry name" value="Rieske [2Fe-2S] iron-sulphur domain"/>
    <property type="match status" value="1"/>
</dbReference>
<proteinExistence type="predicted"/>
<feature type="domain" description="Rieske" evidence="6">
    <location>
        <begin position="7"/>
        <end position="103"/>
    </location>
</feature>
<dbReference type="GO" id="GO:0016491">
    <property type="term" value="F:oxidoreductase activity"/>
    <property type="evidence" value="ECO:0007669"/>
    <property type="project" value="UniProtKB-KW"/>
</dbReference>
<evidence type="ECO:0000256" key="1">
    <source>
        <dbReference type="ARBA" id="ARBA00022714"/>
    </source>
</evidence>
<evidence type="ECO:0000256" key="2">
    <source>
        <dbReference type="ARBA" id="ARBA00022723"/>
    </source>
</evidence>
<keyword evidence="8" id="KW-1185">Reference proteome</keyword>
<dbReference type="SUPFAM" id="SSF50022">
    <property type="entry name" value="ISP domain"/>
    <property type="match status" value="1"/>
</dbReference>
<dbReference type="Pfam" id="PF00355">
    <property type="entry name" value="Rieske"/>
    <property type="match status" value="1"/>
</dbReference>
<reference evidence="8" key="1">
    <citation type="submission" date="2017-06" db="EMBL/GenBank/DDBJ databases">
        <title>Herbaspirillum phytohormonus sp. nov., isolated from the root nodule of Robinia pseudoacacia in lead-zinc mine.</title>
        <authorList>
            <person name="Fan M."/>
            <person name="Lin Y."/>
        </authorList>
    </citation>
    <scope>NUCLEOTIDE SEQUENCE [LARGE SCALE GENOMIC DNA]</scope>
    <source>
        <strain evidence="8">SC-089</strain>
    </source>
</reference>
<name>A0A225M5K3_9BURK</name>
<evidence type="ECO:0000256" key="5">
    <source>
        <dbReference type="ARBA" id="ARBA00023014"/>
    </source>
</evidence>
<protein>
    <submittedName>
        <fullName evidence="7">Ferredoxin</fullName>
    </submittedName>
</protein>
<accession>A0A225M5K3</accession>
<dbReference type="InterPro" id="IPR050584">
    <property type="entry name" value="Cholesterol_7-desaturase"/>
</dbReference>
<dbReference type="Proteomes" id="UP000214603">
    <property type="component" value="Unassembled WGS sequence"/>
</dbReference>
<evidence type="ECO:0000313" key="7">
    <source>
        <dbReference type="EMBL" id="OWT54831.1"/>
    </source>
</evidence>
<evidence type="ECO:0000256" key="3">
    <source>
        <dbReference type="ARBA" id="ARBA00023002"/>
    </source>
</evidence>
<evidence type="ECO:0000256" key="4">
    <source>
        <dbReference type="ARBA" id="ARBA00023004"/>
    </source>
</evidence>
<keyword evidence="4" id="KW-0408">Iron</keyword>
<comment type="caution">
    <text evidence="7">The sequence shown here is derived from an EMBL/GenBank/DDBJ whole genome shotgun (WGS) entry which is preliminary data.</text>
</comment>
<dbReference type="InterPro" id="IPR017941">
    <property type="entry name" value="Rieske_2Fe-2S"/>
</dbReference>
<keyword evidence="1" id="KW-0001">2Fe-2S</keyword>
<dbReference type="RefSeq" id="WP_088605579.1">
    <property type="nucleotide sequence ID" value="NZ_NJIH01000014.1"/>
</dbReference>
<dbReference type="GO" id="GO:0051537">
    <property type="term" value="F:2 iron, 2 sulfur cluster binding"/>
    <property type="evidence" value="ECO:0007669"/>
    <property type="project" value="UniProtKB-KW"/>
</dbReference>
<dbReference type="CDD" id="cd03528">
    <property type="entry name" value="Rieske_RO_ferredoxin"/>
    <property type="match status" value="1"/>
</dbReference>
<gene>
    <name evidence="7" type="ORF">CEY11_22020</name>
</gene>
<dbReference type="GO" id="GO:0046872">
    <property type="term" value="F:metal ion binding"/>
    <property type="evidence" value="ECO:0007669"/>
    <property type="project" value="UniProtKB-KW"/>
</dbReference>
<dbReference type="PROSITE" id="PS51296">
    <property type="entry name" value="RIESKE"/>
    <property type="match status" value="1"/>
</dbReference>
<keyword evidence="2" id="KW-0479">Metal-binding</keyword>
<evidence type="ECO:0000313" key="8">
    <source>
        <dbReference type="Proteomes" id="UP000214603"/>
    </source>
</evidence>
<dbReference type="AlphaFoldDB" id="A0A225M5K3"/>
<keyword evidence="3" id="KW-0560">Oxidoreductase</keyword>
<evidence type="ECO:0000259" key="6">
    <source>
        <dbReference type="PROSITE" id="PS51296"/>
    </source>
</evidence>
<dbReference type="InterPro" id="IPR036922">
    <property type="entry name" value="Rieske_2Fe-2S_sf"/>
</dbReference>
<dbReference type="EMBL" id="NJIH01000014">
    <property type="protein sequence ID" value="OWT54831.1"/>
    <property type="molecule type" value="Genomic_DNA"/>
</dbReference>
<dbReference type="PANTHER" id="PTHR21266">
    <property type="entry name" value="IRON-SULFUR DOMAIN CONTAINING PROTEIN"/>
    <property type="match status" value="1"/>
</dbReference>
<sequence length="108" mass="11855">MTTEKWIRVADYADITEDDTLGVDVDELPICLYKLNGAIYATANKCTHGDADLSDGLIQDGCEIECPLHEGRFDIRSGKAVSAPCTEHLKSYPTRMEDGVIYIQVGST</sequence>
<keyword evidence="5" id="KW-0411">Iron-sulfur</keyword>
<dbReference type="OrthoDB" id="9800167at2"/>
<dbReference type="PANTHER" id="PTHR21266:SF60">
    <property type="entry name" value="3-KETOSTEROID-9-ALPHA-MONOOXYGENASE, OXYGENASE COMPONENT"/>
    <property type="match status" value="1"/>
</dbReference>